<dbReference type="CDD" id="cd19409">
    <property type="entry name" value="KinB_sensor"/>
    <property type="match status" value="1"/>
</dbReference>
<dbReference type="PANTHER" id="PTHR44936:SF10">
    <property type="entry name" value="SENSOR PROTEIN RSTB"/>
    <property type="match status" value="1"/>
</dbReference>
<feature type="domain" description="HAMP" evidence="8">
    <location>
        <begin position="162"/>
        <end position="214"/>
    </location>
</feature>
<organism evidence="9 10">
    <name type="scientific">Pseudomonas syringae pv. maculicola</name>
    <dbReference type="NCBI Taxonomy" id="59511"/>
    <lineage>
        <taxon>Bacteria</taxon>
        <taxon>Pseudomonadati</taxon>
        <taxon>Pseudomonadota</taxon>
        <taxon>Gammaproteobacteria</taxon>
        <taxon>Pseudomonadales</taxon>
        <taxon>Pseudomonadaceae</taxon>
        <taxon>Pseudomonas</taxon>
    </lineage>
</organism>
<dbReference type="GO" id="GO:0005524">
    <property type="term" value="F:ATP binding"/>
    <property type="evidence" value="ECO:0007669"/>
    <property type="project" value="UniProtKB-KW"/>
</dbReference>
<dbReference type="PROSITE" id="PS50885">
    <property type="entry name" value="HAMP"/>
    <property type="match status" value="1"/>
</dbReference>
<reference evidence="9 10" key="1">
    <citation type="submission" date="2018-08" db="EMBL/GenBank/DDBJ databases">
        <title>Recombination of ecologically and evolutionarily significant loci maintains genetic cohesion in the Pseudomonas syringae species complex.</title>
        <authorList>
            <person name="Dillon M."/>
            <person name="Thakur S."/>
            <person name="Almeida R.N.D."/>
            <person name="Weir B.S."/>
            <person name="Guttman D.S."/>
        </authorList>
    </citation>
    <scope>NUCLEOTIDE SEQUENCE [LARGE SCALE GENOMIC DNA]</scope>
    <source>
        <strain evidence="9 10">88_10</strain>
    </source>
</reference>
<dbReference type="SUPFAM" id="SSF158472">
    <property type="entry name" value="HAMP domain-like"/>
    <property type="match status" value="1"/>
</dbReference>
<keyword evidence="7" id="KW-1133">Transmembrane helix</keyword>
<dbReference type="InterPro" id="IPR031909">
    <property type="entry name" value="KinB_sensor_dom"/>
</dbReference>
<dbReference type="PANTHER" id="PTHR44936">
    <property type="entry name" value="SENSOR PROTEIN CREC"/>
    <property type="match status" value="1"/>
</dbReference>
<feature type="transmembrane region" description="Helical" evidence="7">
    <location>
        <begin position="135"/>
        <end position="155"/>
    </location>
</feature>
<keyword evidence="7" id="KW-0472">Membrane</keyword>
<dbReference type="Pfam" id="PF00672">
    <property type="entry name" value="HAMP"/>
    <property type="match status" value="1"/>
</dbReference>
<protein>
    <recommendedName>
        <fullName evidence="2">histidine kinase</fullName>
        <ecNumber evidence="2">2.7.13.3</ecNumber>
    </recommendedName>
</protein>
<evidence type="ECO:0000256" key="5">
    <source>
        <dbReference type="ARBA" id="ARBA00022777"/>
    </source>
</evidence>
<evidence type="ECO:0000313" key="10">
    <source>
        <dbReference type="Proteomes" id="UP000282378"/>
    </source>
</evidence>
<sequence>MQMARTQESLIQHNFAILDLGLKLRQNLGDQLVLMTGATRNPPELEKIQRQFEELLEEASAQDTQEDVRNGLEGTWVDYRRFIDALKQFGTDPRGIRGNPQLSESFDSLRNGLLNVHRKALENISSAEINSRDRALWIAGLLGLVGLAVLCIGFVTAHGIARRFGAPIEALAKAADRIGEGDYEVTLPISSAAEMNLLTRRFGIMAEALRQHQATNVDELLAGQQRLQ</sequence>
<name>A0A3M2VJL9_PSEYM</name>
<evidence type="ECO:0000256" key="4">
    <source>
        <dbReference type="ARBA" id="ARBA00022741"/>
    </source>
</evidence>
<evidence type="ECO:0000256" key="3">
    <source>
        <dbReference type="ARBA" id="ARBA00022679"/>
    </source>
</evidence>
<dbReference type="EMBL" id="RBNL01004075">
    <property type="protein sequence ID" value="RML39455.1"/>
    <property type="molecule type" value="Genomic_DNA"/>
</dbReference>
<dbReference type="AlphaFoldDB" id="A0A3M2VJL9"/>
<keyword evidence="6" id="KW-0067">ATP-binding</keyword>
<evidence type="ECO:0000256" key="6">
    <source>
        <dbReference type="ARBA" id="ARBA00022840"/>
    </source>
</evidence>
<proteinExistence type="predicted"/>
<evidence type="ECO:0000256" key="2">
    <source>
        <dbReference type="ARBA" id="ARBA00012438"/>
    </source>
</evidence>
<evidence type="ECO:0000259" key="8">
    <source>
        <dbReference type="PROSITE" id="PS50885"/>
    </source>
</evidence>
<dbReference type="InterPro" id="IPR003660">
    <property type="entry name" value="HAMP_dom"/>
</dbReference>
<dbReference type="Gene3D" id="1.10.8.500">
    <property type="entry name" value="HAMP domain in histidine kinase"/>
    <property type="match status" value="1"/>
</dbReference>
<accession>A0A3M2VJL9</accession>
<dbReference type="GO" id="GO:0000155">
    <property type="term" value="F:phosphorelay sensor kinase activity"/>
    <property type="evidence" value="ECO:0007669"/>
    <property type="project" value="TreeGrafter"/>
</dbReference>
<dbReference type="EC" id="2.7.13.3" evidence="2"/>
<keyword evidence="3" id="KW-0808">Transferase</keyword>
<feature type="non-terminal residue" evidence="9">
    <location>
        <position position="228"/>
    </location>
</feature>
<dbReference type="SMART" id="SM00304">
    <property type="entry name" value="HAMP"/>
    <property type="match status" value="1"/>
</dbReference>
<gene>
    <name evidence="9" type="ORF">APX70_05782</name>
</gene>
<evidence type="ECO:0000313" key="9">
    <source>
        <dbReference type="EMBL" id="RML39455.1"/>
    </source>
</evidence>
<dbReference type="Gene3D" id="1.20.120.880">
    <property type="entry name" value="Histidine kinase (KinB), sensor domain"/>
    <property type="match status" value="1"/>
</dbReference>
<dbReference type="CDD" id="cd06225">
    <property type="entry name" value="HAMP"/>
    <property type="match status" value="1"/>
</dbReference>
<dbReference type="InterPro" id="IPR050980">
    <property type="entry name" value="2C_sensor_his_kinase"/>
</dbReference>
<dbReference type="Proteomes" id="UP000282378">
    <property type="component" value="Unassembled WGS sequence"/>
</dbReference>
<dbReference type="InterPro" id="IPR038320">
    <property type="entry name" value="KinB_N_sf"/>
</dbReference>
<keyword evidence="5 9" id="KW-0418">Kinase</keyword>
<comment type="catalytic activity">
    <reaction evidence="1">
        <text>ATP + protein L-histidine = ADP + protein N-phospho-L-histidine.</text>
        <dbReference type="EC" id="2.7.13.3"/>
    </reaction>
</comment>
<evidence type="ECO:0000256" key="7">
    <source>
        <dbReference type="SAM" id="Phobius"/>
    </source>
</evidence>
<evidence type="ECO:0000256" key="1">
    <source>
        <dbReference type="ARBA" id="ARBA00000085"/>
    </source>
</evidence>
<keyword evidence="4" id="KW-0547">Nucleotide-binding</keyword>
<dbReference type="GO" id="GO:0005886">
    <property type="term" value="C:plasma membrane"/>
    <property type="evidence" value="ECO:0007669"/>
    <property type="project" value="TreeGrafter"/>
</dbReference>
<dbReference type="Pfam" id="PF16767">
    <property type="entry name" value="KinB_sensor"/>
    <property type="match status" value="1"/>
</dbReference>
<comment type="caution">
    <text evidence="9">The sequence shown here is derived from an EMBL/GenBank/DDBJ whole genome shotgun (WGS) entry which is preliminary data.</text>
</comment>
<keyword evidence="7" id="KW-0812">Transmembrane</keyword>